<feature type="signal peptide" evidence="5">
    <location>
        <begin position="1"/>
        <end position="28"/>
    </location>
</feature>
<evidence type="ECO:0000259" key="6">
    <source>
        <dbReference type="Pfam" id="PF03865"/>
    </source>
</evidence>
<accession>A0A016XNX4</accession>
<reference evidence="8 9" key="1">
    <citation type="submission" date="2014-02" db="EMBL/GenBank/DDBJ databases">
        <title>Draft Genome of Hylemonella gracilis isolated from the Niagara River.</title>
        <authorList>
            <person name="Pawlowski D.R."/>
            <person name="Koudelka G.B."/>
        </authorList>
    </citation>
    <scope>NUCLEOTIDE SEQUENCE [LARGE SCALE GENOMIC DNA]</scope>
    <source>
        <strain evidence="8 9">Niagara R</strain>
    </source>
</reference>
<dbReference type="Gene3D" id="2.40.160.50">
    <property type="entry name" value="membrane protein fhac: a member of the omp85/tpsb transporter family"/>
    <property type="match status" value="1"/>
</dbReference>
<evidence type="ECO:0000259" key="7">
    <source>
        <dbReference type="Pfam" id="PF08479"/>
    </source>
</evidence>
<name>A0A016XNX4_9BURK</name>
<dbReference type="Gene3D" id="3.10.20.310">
    <property type="entry name" value="membrane protein fhac"/>
    <property type="match status" value="1"/>
</dbReference>
<gene>
    <name evidence="8" type="ORF">AZ34_12835</name>
</gene>
<dbReference type="STRING" id="1458275.AZ34_12835"/>
<sequence length="613" mass="67405">MHRLGLRVLRKALLVSSMGLIVAAEAFAQQTPLPDALQPGGARPDTSTRMPPTPESGGLLEIPPLVERSLAPGEGPRILVVRFELQDARDIPLFAIQLDEVRQLLDQAVREQQAEGFTIGEMEAVANRVTNYYRQRGLILAKTVLPVQTVSEGLVTLQVIEGRLGQVLAEGNALYSPRALARPFHDLIGEPVSQQQAESALLTLTDYPGLAVFGTFQPGKRVGEADLLLRVPNEEQFNGSLRLDNQGSETTGLYRARAQLHWNNPTDHADRLSLTVQQSVQPANNLYGALEYQLIHDGFWQGGGFARSNQFTVGGEFADQDISGTSDQYGLFLKQVWWRSREGNFSTQQELASKTSATDRFGEPANEDKLTVLKLSFNYDSVDTRLSGLNYAGLEFSQGFNDLLGAMGDSDSARALPSGRRPSRLSGERTASNQNIYAEGAFSKVLAFYSRLQNITSSSSLLLRTEVQFSEDLLVPMEQYAVGGADHLRGYDGSYTLYDTGGLLSLEYILQAPGLGDAQAPFGGFGGGWRWRDLLQVSLFYDHALGRKNQPLPNEPRGTYQLSDVGVGARFNIPNKLNSRIQLAYPLTDESGNEQDAAAKSEPRLWFDLAWLF</sequence>
<dbReference type="Pfam" id="PF08479">
    <property type="entry name" value="POTRA_2"/>
    <property type="match status" value="1"/>
</dbReference>
<dbReference type="Proteomes" id="UP000023268">
    <property type="component" value="Unassembled WGS sequence"/>
</dbReference>
<dbReference type="Pfam" id="PF03865">
    <property type="entry name" value="ShlB"/>
    <property type="match status" value="1"/>
</dbReference>
<keyword evidence="3" id="KW-0998">Cell outer membrane</keyword>
<proteinExistence type="predicted"/>
<dbReference type="PANTHER" id="PTHR34597:SF3">
    <property type="entry name" value="OUTER MEMBRANE TRANSPORTER CDIB"/>
    <property type="match status" value="1"/>
</dbReference>
<protein>
    <recommendedName>
        <fullName evidence="10">ShlB/FhaC/HecB family hemolysin secretion/activation protein</fullName>
    </recommendedName>
</protein>
<comment type="caution">
    <text evidence="8">The sequence shown here is derived from an EMBL/GenBank/DDBJ whole genome shotgun (WGS) entry which is preliminary data.</text>
</comment>
<evidence type="ECO:0008006" key="10">
    <source>
        <dbReference type="Google" id="ProtNLM"/>
    </source>
</evidence>
<dbReference type="GO" id="GO:0046819">
    <property type="term" value="P:protein secretion by the type V secretion system"/>
    <property type="evidence" value="ECO:0007669"/>
    <property type="project" value="TreeGrafter"/>
</dbReference>
<dbReference type="InterPro" id="IPR051544">
    <property type="entry name" value="TPS_OM_transporter"/>
</dbReference>
<dbReference type="PANTHER" id="PTHR34597">
    <property type="entry name" value="SLR1661 PROTEIN"/>
    <property type="match status" value="1"/>
</dbReference>
<feature type="domain" description="Polypeptide-transport-associated ShlB-type" evidence="7">
    <location>
        <begin position="105"/>
        <end position="162"/>
    </location>
</feature>
<dbReference type="InterPro" id="IPR013686">
    <property type="entry name" value="Polypept-transport_assoc_ShlB"/>
</dbReference>
<evidence type="ECO:0000256" key="5">
    <source>
        <dbReference type="SAM" id="SignalP"/>
    </source>
</evidence>
<keyword evidence="2" id="KW-0812">Transmembrane</keyword>
<evidence type="ECO:0000256" key="2">
    <source>
        <dbReference type="ARBA" id="ARBA00022692"/>
    </source>
</evidence>
<evidence type="ECO:0000256" key="4">
    <source>
        <dbReference type="SAM" id="MobiDB-lite"/>
    </source>
</evidence>
<dbReference type="eggNOG" id="COG2831">
    <property type="taxonomic scope" value="Bacteria"/>
</dbReference>
<dbReference type="EMBL" id="JEMG01000001">
    <property type="protein sequence ID" value="EYC52918.1"/>
    <property type="molecule type" value="Genomic_DNA"/>
</dbReference>
<feature type="region of interest" description="Disordered" evidence="4">
    <location>
        <begin position="33"/>
        <end position="59"/>
    </location>
</feature>
<keyword evidence="1" id="KW-1134">Transmembrane beta strand</keyword>
<evidence type="ECO:0000256" key="1">
    <source>
        <dbReference type="ARBA" id="ARBA00022452"/>
    </source>
</evidence>
<organism evidence="8 9">
    <name type="scientific">Hylemonella gracilis str. Niagara R</name>
    <dbReference type="NCBI Taxonomy" id="1458275"/>
    <lineage>
        <taxon>Bacteria</taxon>
        <taxon>Pseudomonadati</taxon>
        <taxon>Pseudomonadota</taxon>
        <taxon>Betaproteobacteria</taxon>
        <taxon>Burkholderiales</taxon>
        <taxon>Comamonadaceae</taxon>
        <taxon>Hylemonella</taxon>
    </lineage>
</organism>
<feature type="domain" description="Haemolysin activator HlyB C-terminal" evidence="6">
    <location>
        <begin position="223"/>
        <end position="529"/>
    </location>
</feature>
<dbReference type="InterPro" id="IPR005565">
    <property type="entry name" value="Hemolysn_activator_HlyB_C"/>
</dbReference>
<evidence type="ECO:0000256" key="3">
    <source>
        <dbReference type="ARBA" id="ARBA00023237"/>
    </source>
</evidence>
<keyword evidence="1" id="KW-0472">Membrane</keyword>
<evidence type="ECO:0000313" key="8">
    <source>
        <dbReference type="EMBL" id="EYC52918.1"/>
    </source>
</evidence>
<dbReference type="AlphaFoldDB" id="A0A016XNX4"/>
<feature type="chain" id="PRO_5001492002" description="ShlB/FhaC/HecB family hemolysin secretion/activation protein" evidence="5">
    <location>
        <begin position="29"/>
        <end position="613"/>
    </location>
</feature>
<dbReference type="GO" id="GO:0098046">
    <property type="term" value="C:type V protein secretion system complex"/>
    <property type="evidence" value="ECO:0007669"/>
    <property type="project" value="TreeGrafter"/>
</dbReference>
<dbReference type="GO" id="GO:0008320">
    <property type="term" value="F:protein transmembrane transporter activity"/>
    <property type="evidence" value="ECO:0007669"/>
    <property type="project" value="TreeGrafter"/>
</dbReference>
<evidence type="ECO:0000313" key="9">
    <source>
        <dbReference type="Proteomes" id="UP000023268"/>
    </source>
</evidence>
<keyword evidence="5" id="KW-0732">Signal</keyword>